<gene>
    <name evidence="1" type="ORF">DPM13_00380</name>
</gene>
<evidence type="ECO:0000313" key="2">
    <source>
        <dbReference type="Proteomes" id="UP000249922"/>
    </source>
</evidence>
<protein>
    <submittedName>
        <fullName evidence="1">Uncharacterized protein</fullName>
    </submittedName>
</protein>
<reference evidence="1 2" key="1">
    <citation type="submission" date="2018-06" db="EMBL/GenBank/DDBJ databases">
        <title>Complete genome sequence of Paracoccus mutanolyticus strain RSP-02 isolated from cellulosic waste.</title>
        <authorList>
            <person name="Amrutha R.N."/>
            <person name="Shrivastav A."/>
            <person name="Buddana S.K."/>
            <person name="Deshpande U."/>
            <person name="Prakasham R.S."/>
        </authorList>
    </citation>
    <scope>NUCLEOTIDE SEQUENCE [LARGE SCALE GENOMIC DNA]</scope>
    <source>
        <strain evidence="1 2">RSP-02</strain>
    </source>
</reference>
<evidence type="ECO:0000313" key="1">
    <source>
        <dbReference type="EMBL" id="AWX92275.1"/>
    </source>
</evidence>
<dbReference type="EMBL" id="CP030239">
    <property type="protein sequence ID" value="AWX92275.1"/>
    <property type="molecule type" value="Genomic_DNA"/>
</dbReference>
<keyword evidence="2" id="KW-1185">Reference proteome</keyword>
<proteinExistence type="predicted"/>
<accession>A0ABM6WNV3</accession>
<dbReference type="RefSeq" id="WP_112887228.1">
    <property type="nucleotide sequence ID" value="NZ_CP030239.1"/>
</dbReference>
<name>A0ABM6WNV3_9RHOB</name>
<organism evidence="1 2">
    <name type="scientific">Paracoccus mutanolyticus</name>
    <dbReference type="NCBI Taxonomy" id="1499308"/>
    <lineage>
        <taxon>Bacteria</taxon>
        <taxon>Pseudomonadati</taxon>
        <taxon>Pseudomonadota</taxon>
        <taxon>Alphaproteobacteria</taxon>
        <taxon>Rhodobacterales</taxon>
        <taxon>Paracoccaceae</taxon>
        <taxon>Paracoccus</taxon>
    </lineage>
</organism>
<dbReference type="Proteomes" id="UP000249922">
    <property type="component" value="Chromosome"/>
</dbReference>
<sequence>MLKNSAHKGLTGAAVRELASEARTGLRLEKGGYRRDHVLVAVDAQKTLRSDVTAGSAEIRAALKGFAVMAYAVLGRITPSDDAVSQSLADRMGRGTCLSVGDSFSIIRSLSEIIS</sequence>